<dbReference type="GO" id="GO:0001671">
    <property type="term" value="F:ATPase activator activity"/>
    <property type="evidence" value="ECO:0007669"/>
    <property type="project" value="InterPro"/>
</dbReference>
<dbReference type="InterPro" id="IPR004598">
    <property type="entry name" value="TFIIH_p52/Tfb2"/>
</dbReference>
<keyword evidence="3 10" id="KW-0227">DNA damage</keyword>
<proteinExistence type="inferred from homology"/>
<comment type="subcellular location">
    <subcellularLocation>
        <location evidence="1 10">Nucleus</location>
    </subcellularLocation>
</comment>
<organism evidence="12 13">
    <name type="scientific">Diaphorina citri</name>
    <name type="common">Asian citrus psyllid</name>
    <dbReference type="NCBI Taxonomy" id="121845"/>
    <lineage>
        <taxon>Eukaryota</taxon>
        <taxon>Metazoa</taxon>
        <taxon>Ecdysozoa</taxon>
        <taxon>Arthropoda</taxon>
        <taxon>Hexapoda</taxon>
        <taxon>Insecta</taxon>
        <taxon>Pterygota</taxon>
        <taxon>Neoptera</taxon>
        <taxon>Paraneoptera</taxon>
        <taxon>Hemiptera</taxon>
        <taxon>Sternorrhyncha</taxon>
        <taxon>Psylloidea</taxon>
        <taxon>Psyllidae</taxon>
        <taxon>Diaphorininae</taxon>
        <taxon>Diaphorina</taxon>
    </lineage>
</organism>
<evidence type="ECO:0000256" key="7">
    <source>
        <dbReference type="ARBA" id="ARBA00023242"/>
    </source>
</evidence>
<keyword evidence="4 10" id="KW-0805">Transcription regulation</keyword>
<protein>
    <recommendedName>
        <fullName evidence="9 10">General transcription factor IIH subunit 4</fullName>
    </recommendedName>
</protein>
<dbReference type="GO" id="GO:0006289">
    <property type="term" value="P:nucleotide-excision repair"/>
    <property type="evidence" value="ECO:0007669"/>
    <property type="project" value="InterPro"/>
</dbReference>
<dbReference type="AlphaFoldDB" id="A0A3Q0JA90"/>
<evidence type="ECO:0000256" key="4">
    <source>
        <dbReference type="ARBA" id="ARBA00023015"/>
    </source>
</evidence>
<evidence type="ECO:0000313" key="12">
    <source>
        <dbReference type="Proteomes" id="UP000079169"/>
    </source>
</evidence>
<comment type="function">
    <text evidence="10">Component of the general transcription and DNA repair factor IIH (TFIIH) core complex which is involved in general and transcription-coupled nucleotide excision repair (NER) of damaged DNA.</text>
</comment>
<accession>A0A3Q0JA90</accession>
<evidence type="ECO:0000256" key="3">
    <source>
        <dbReference type="ARBA" id="ARBA00022763"/>
    </source>
</evidence>
<keyword evidence="5 10" id="KW-0804">Transcription</keyword>
<dbReference type="PANTHER" id="PTHR13152:SF0">
    <property type="entry name" value="GENERAL TRANSCRIPTION FACTOR IIH SUBUNIT 4"/>
    <property type="match status" value="1"/>
</dbReference>
<dbReference type="GO" id="GO:0005675">
    <property type="term" value="C:transcription factor TFIIH holo complex"/>
    <property type="evidence" value="ECO:0007669"/>
    <property type="project" value="TreeGrafter"/>
</dbReference>
<evidence type="ECO:0000256" key="1">
    <source>
        <dbReference type="ARBA" id="ARBA00004123"/>
    </source>
</evidence>
<dbReference type="GO" id="GO:0000439">
    <property type="term" value="C:transcription factor TFIIH core complex"/>
    <property type="evidence" value="ECO:0007669"/>
    <property type="project" value="InterPro"/>
</dbReference>
<dbReference type="Proteomes" id="UP000079169">
    <property type="component" value="Unplaced"/>
</dbReference>
<comment type="subunit">
    <text evidence="8">Component of the 7-subunit TFIIH core complex composed of XPB/ERCC3, XPD/ERCC2, GTF2H1, GTF2H2, GTF2H3, GTF2H4 and GTF2H5, which is active in NER. The core complex associates with the 3-subunit CDK-activating kinase (CAK) module composed of CCNH/cyclin H, CDK7 and MNAT1 to form the 10-subunit holoenzyme (holo-TFIIH) active in transcription. Part of TBP-based Pol II pre-initiation complex (PIC), in which Pol II core assembles with general transcription factors and other specific initiation factors including GTF2E1, GTF2E2, GTF2F1, GTF2F2, TCEA1, ERCC2, ERCC3, GTF2H2, GTF2H3, GTF2H4, GTF2H5, GTF2A1, GTF2A2, GTF2B and TBP; this large multi-subunit PIC complex mediates DNA unwinding and targets Pol II core to the transcription start site where the first phosphodiester bond forms.</text>
</comment>
<dbReference type="GO" id="GO:0006366">
    <property type="term" value="P:transcription by RNA polymerase II"/>
    <property type="evidence" value="ECO:0007669"/>
    <property type="project" value="UniProtKB-ARBA"/>
</dbReference>
<dbReference type="KEGG" id="dci:103515337"/>
<dbReference type="GeneID" id="103515337"/>
<dbReference type="PANTHER" id="PTHR13152">
    <property type="entry name" value="TFIIH, POLYPEPTIDE 4"/>
    <property type="match status" value="1"/>
</dbReference>
<keyword evidence="6 10" id="KW-0234">DNA repair</keyword>
<dbReference type="RefSeq" id="XP_026683873.1">
    <property type="nucleotide sequence ID" value="XM_026828072.1"/>
</dbReference>
<reference evidence="13" key="1">
    <citation type="submission" date="2025-08" db="UniProtKB">
        <authorList>
            <consortium name="RefSeq"/>
        </authorList>
    </citation>
    <scope>IDENTIFICATION</scope>
</reference>
<keyword evidence="7 10" id="KW-0539">Nucleus</keyword>
<gene>
    <name evidence="13" type="primary">LOC103515337</name>
</gene>
<evidence type="ECO:0000256" key="10">
    <source>
        <dbReference type="RuleBase" id="RU364024"/>
    </source>
</evidence>
<feature type="domain" description="Transcription factor Tfb2 C-terminal" evidence="11">
    <location>
        <begin position="254"/>
        <end position="320"/>
    </location>
</feature>
<sequence>MSAKLEVDSKARDLDFLNQYALERWECILRFMVGSQQTEGISADAVRTLLYAELMKCNEGAENPVITKDGFQFLLLETPAQVWYFILKYLETVESKGLDLVECLTFLFQLKFSTFGTDYSTEGMSDKLQVFLQHLREFGLVYQRKRKAGRFYPTKLALNMATRGTLKQIREPGFLIVETNFRVYAYTDSNLKVALIGLFCELMYRFPNLTVGVLTRDSVRAALRSGITAAQIIGFLRLHALPSVSCPLPPVVSDQIRLWEGERERLTTSEGVLYSQFVSQADFEKLRDYAQDLGVLTWQNEKKRTVVVTKQGHSDIKKFWVNHQKGSQHS</sequence>
<name>A0A3Q0JA90_DIACI</name>
<dbReference type="Gene3D" id="3.30.70.2610">
    <property type="match status" value="1"/>
</dbReference>
<dbReference type="PaxDb" id="121845-A0A3Q0JA90"/>
<dbReference type="FunFam" id="3.30.70.2610:FF:000001">
    <property type="entry name" value="General transcription factor IIH subunit 4"/>
    <property type="match status" value="1"/>
</dbReference>
<evidence type="ECO:0000313" key="13">
    <source>
        <dbReference type="RefSeq" id="XP_026683873.1"/>
    </source>
</evidence>
<comment type="similarity">
    <text evidence="2 10">Belongs to the TFB2 family.</text>
</comment>
<evidence type="ECO:0000256" key="9">
    <source>
        <dbReference type="ARBA" id="ARBA00070130"/>
    </source>
</evidence>
<dbReference type="Pfam" id="PF03849">
    <property type="entry name" value="Tfb2"/>
    <property type="match status" value="1"/>
</dbReference>
<dbReference type="STRING" id="121845.A0A3Q0JA90"/>
<dbReference type="InterPro" id="IPR040662">
    <property type="entry name" value="Tfb2_C"/>
</dbReference>
<dbReference type="OMA" id="MSEKLMM"/>
<evidence type="ECO:0000256" key="2">
    <source>
        <dbReference type="ARBA" id="ARBA00007132"/>
    </source>
</evidence>
<evidence type="ECO:0000256" key="5">
    <source>
        <dbReference type="ARBA" id="ARBA00023163"/>
    </source>
</evidence>
<dbReference type="GO" id="GO:0003690">
    <property type="term" value="F:double-stranded DNA binding"/>
    <property type="evidence" value="ECO:0007669"/>
    <property type="project" value="TreeGrafter"/>
</dbReference>
<evidence type="ECO:0000256" key="8">
    <source>
        <dbReference type="ARBA" id="ARBA00064576"/>
    </source>
</evidence>
<evidence type="ECO:0000259" key="11">
    <source>
        <dbReference type="Pfam" id="PF18307"/>
    </source>
</evidence>
<keyword evidence="12" id="KW-1185">Reference proteome</keyword>
<dbReference type="Pfam" id="PF18307">
    <property type="entry name" value="Tfb2_C"/>
    <property type="match status" value="1"/>
</dbReference>
<evidence type="ECO:0000256" key="6">
    <source>
        <dbReference type="ARBA" id="ARBA00023204"/>
    </source>
</evidence>
<dbReference type="NCBIfam" id="TIGR00625">
    <property type="entry name" value="tfb2"/>
    <property type="match status" value="1"/>
</dbReference>